<sequence length="298" mass="32604">MIRIISRSKRYISSFPILNHENPLGLPKTQNSTPLKLNKGLPVKQTIENVNKIVLVSSGKGGVGKSTIAVNLAAGLKQLGKKVGVLDADIFGPSIPTLLKLSGEPRLSNEGKLLPLINYGIQSMSMGYLIGSNTPVVWRGLMVMKAIQQLLFDVKWDNLDILIVDMPPGTGDVQLSISQQLKIDGSVIVSTPQDIALIDVIKGIKMFEKVNIPIFGIVENMSYYECPNCHHESYIFGKELNNRAKDLGIDIIGKIPLNPEVSTKSDEGIPLIFSSSNEHLKSSYLQIAKTVDNLLFQS</sequence>
<protein>
    <recommendedName>
        <fullName evidence="9">Iron-sulfur protein IND1</fullName>
    </recommendedName>
</protein>
<dbReference type="InterPro" id="IPR044304">
    <property type="entry name" value="NUBPL-like"/>
</dbReference>
<evidence type="ECO:0000256" key="1">
    <source>
        <dbReference type="ARBA" id="ARBA00022723"/>
    </source>
</evidence>
<keyword evidence="8" id="KW-1185">Reference proteome</keyword>
<dbReference type="InterPro" id="IPR033756">
    <property type="entry name" value="YlxH/NBP35"/>
</dbReference>
<dbReference type="HAMAP" id="MF_02040">
    <property type="entry name" value="Mrp_NBP35"/>
    <property type="match status" value="1"/>
</dbReference>
<evidence type="ECO:0000256" key="2">
    <source>
        <dbReference type="ARBA" id="ARBA00022741"/>
    </source>
</evidence>
<evidence type="ECO:0008006" key="9">
    <source>
        <dbReference type="Google" id="ProtNLM"/>
    </source>
</evidence>
<reference evidence="7" key="1">
    <citation type="journal article" date="2021" name="Open Biol.">
        <title>Shared evolutionary footprints suggest mitochondrial oxidative damage underlies multiple complex I losses in fungi.</title>
        <authorList>
            <person name="Schikora-Tamarit M.A."/>
            <person name="Marcet-Houben M."/>
            <person name="Nosek J."/>
            <person name="Gabaldon T."/>
        </authorList>
    </citation>
    <scope>NUCLEOTIDE SEQUENCE</scope>
    <source>
        <strain evidence="7">CBS6341</strain>
    </source>
</reference>
<dbReference type="EMBL" id="JAEUBF010001385">
    <property type="protein sequence ID" value="KAH3667536.1"/>
    <property type="molecule type" value="Genomic_DNA"/>
</dbReference>
<accession>A0A9P8T726</accession>
<evidence type="ECO:0000313" key="8">
    <source>
        <dbReference type="Proteomes" id="UP000769528"/>
    </source>
</evidence>
<evidence type="ECO:0000256" key="6">
    <source>
        <dbReference type="ARBA" id="ARBA00024036"/>
    </source>
</evidence>
<gene>
    <name evidence="7" type="ORF">WICMUC_005323</name>
</gene>
<dbReference type="GO" id="GO:0032981">
    <property type="term" value="P:mitochondrial respiratory chain complex I assembly"/>
    <property type="evidence" value="ECO:0007669"/>
    <property type="project" value="TreeGrafter"/>
</dbReference>
<dbReference type="GO" id="GO:0016226">
    <property type="term" value="P:iron-sulfur cluster assembly"/>
    <property type="evidence" value="ECO:0007669"/>
    <property type="project" value="InterPro"/>
</dbReference>
<organism evidence="7 8">
    <name type="scientific">Wickerhamomyces mucosus</name>
    <dbReference type="NCBI Taxonomy" id="1378264"/>
    <lineage>
        <taxon>Eukaryota</taxon>
        <taxon>Fungi</taxon>
        <taxon>Dikarya</taxon>
        <taxon>Ascomycota</taxon>
        <taxon>Saccharomycotina</taxon>
        <taxon>Saccharomycetes</taxon>
        <taxon>Phaffomycetales</taxon>
        <taxon>Wickerhamomycetaceae</taxon>
        <taxon>Wickerhamomyces</taxon>
    </lineage>
</organism>
<dbReference type="GO" id="GO:0140663">
    <property type="term" value="F:ATP-dependent FeS chaperone activity"/>
    <property type="evidence" value="ECO:0007669"/>
    <property type="project" value="InterPro"/>
</dbReference>
<name>A0A9P8T726_9ASCO</name>
<keyword evidence="4" id="KW-0408">Iron</keyword>
<dbReference type="GO" id="GO:0046872">
    <property type="term" value="F:metal ion binding"/>
    <property type="evidence" value="ECO:0007669"/>
    <property type="project" value="UniProtKB-KW"/>
</dbReference>
<dbReference type="Gene3D" id="3.40.50.300">
    <property type="entry name" value="P-loop containing nucleotide triphosphate hydrolases"/>
    <property type="match status" value="1"/>
</dbReference>
<keyword evidence="5" id="KW-0411">Iron-sulfur</keyword>
<reference evidence="7" key="2">
    <citation type="submission" date="2021-01" db="EMBL/GenBank/DDBJ databases">
        <authorList>
            <person name="Schikora-Tamarit M.A."/>
        </authorList>
    </citation>
    <scope>NUCLEOTIDE SEQUENCE</scope>
    <source>
        <strain evidence="7">CBS6341</strain>
    </source>
</reference>
<dbReference type="SUPFAM" id="SSF52540">
    <property type="entry name" value="P-loop containing nucleoside triphosphate hydrolases"/>
    <property type="match status" value="1"/>
</dbReference>
<comment type="similarity">
    <text evidence="6">Belongs to the Mrp/NBP35 ATP-binding proteins family.</text>
</comment>
<dbReference type="GO" id="GO:0051539">
    <property type="term" value="F:4 iron, 4 sulfur cluster binding"/>
    <property type="evidence" value="ECO:0007669"/>
    <property type="project" value="TreeGrafter"/>
</dbReference>
<dbReference type="AlphaFoldDB" id="A0A9P8T726"/>
<dbReference type="GO" id="GO:0005739">
    <property type="term" value="C:mitochondrion"/>
    <property type="evidence" value="ECO:0007669"/>
    <property type="project" value="TreeGrafter"/>
</dbReference>
<dbReference type="FunFam" id="3.40.50.300:FF:001278">
    <property type="entry name" value="Iron-sulfur cluster carrier protein"/>
    <property type="match status" value="1"/>
</dbReference>
<proteinExistence type="inferred from homology"/>
<evidence type="ECO:0000256" key="4">
    <source>
        <dbReference type="ARBA" id="ARBA00023004"/>
    </source>
</evidence>
<dbReference type="Pfam" id="PF10609">
    <property type="entry name" value="ParA"/>
    <property type="match status" value="1"/>
</dbReference>
<keyword evidence="1" id="KW-0479">Metal-binding</keyword>
<dbReference type="InterPro" id="IPR019591">
    <property type="entry name" value="Mrp/NBP35_ATP-bd"/>
</dbReference>
<dbReference type="InterPro" id="IPR027417">
    <property type="entry name" value="P-loop_NTPase"/>
</dbReference>
<dbReference type="PANTHER" id="PTHR42961">
    <property type="entry name" value="IRON-SULFUR PROTEIN NUBPL"/>
    <property type="match status" value="1"/>
</dbReference>
<dbReference type="PANTHER" id="PTHR42961:SF2">
    <property type="entry name" value="IRON-SULFUR PROTEIN NUBPL"/>
    <property type="match status" value="1"/>
</dbReference>
<dbReference type="GO" id="GO:0005524">
    <property type="term" value="F:ATP binding"/>
    <property type="evidence" value="ECO:0007669"/>
    <property type="project" value="UniProtKB-KW"/>
</dbReference>
<evidence type="ECO:0000256" key="3">
    <source>
        <dbReference type="ARBA" id="ARBA00022840"/>
    </source>
</evidence>
<comment type="caution">
    <text evidence="7">The sequence shown here is derived from an EMBL/GenBank/DDBJ whole genome shotgun (WGS) entry which is preliminary data.</text>
</comment>
<dbReference type="Proteomes" id="UP000769528">
    <property type="component" value="Unassembled WGS sequence"/>
</dbReference>
<dbReference type="CDD" id="cd02037">
    <property type="entry name" value="Mrp_NBP35"/>
    <property type="match status" value="1"/>
</dbReference>
<evidence type="ECO:0000256" key="5">
    <source>
        <dbReference type="ARBA" id="ARBA00023014"/>
    </source>
</evidence>
<keyword evidence="3" id="KW-0067">ATP-binding</keyword>
<evidence type="ECO:0000313" key="7">
    <source>
        <dbReference type="EMBL" id="KAH3667536.1"/>
    </source>
</evidence>
<dbReference type="OrthoDB" id="1741334at2759"/>
<keyword evidence="2" id="KW-0547">Nucleotide-binding</keyword>